<protein>
    <submittedName>
        <fullName evidence="1">Uncharacterized protein</fullName>
    </submittedName>
</protein>
<dbReference type="AlphaFoldDB" id="A0A1H6LE24"/>
<sequence>MCDKSLSGKALDSRLYGTTKEIVFTAETLAVSPSPMFLMLIH</sequence>
<organism evidence="1 2">
    <name type="scientific">Bathymodiolus azoricus thioautotrophic gill symbiont</name>
    <dbReference type="NCBI Taxonomy" id="235205"/>
    <lineage>
        <taxon>Bacteria</taxon>
        <taxon>Pseudomonadati</taxon>
        <taxon>Pseudomonadota</taxon>
        <taxon>Gammaproteobacteria</taxon>
        <taxon>sulfur-oxidizing symbionts</taxon>
    </lineage>
</organism>
<evidence type="ECO:0000313" key="1">
    <source>
        <dbReference type="EMBL" id="SEH86753.1"/>
    </source>
</evidence>
<name>A0A1H6LE24_9GAMM</name>
<accession>A0A1H6LE24</accession>
<dbReference type="EMBL" id="CDSC02000274">
    <property type="protein sequence ID" value="SEH86753.1"/>
    <property type="molecule type" value="Genomic_DNA"/>
</dbReference>
<evidence type="ECO:0000313" key="2">
    <source>
        <dbReference type="Proteomes" id="UP000198988"/>
    </source>
</evidence>
<reference evidence="2" key="1">
    <citation type="submission" date="2016-06" db="EMBL/GenBank/DDBJ databases">
        <authorList>
            <person name="Petersen J."/>
            <person name="Sayavedra L."/>
        </authorList>
    </citation>
    <scope>NUCLEOTIDE SEQUENCE [LARGE SCALE GENOMIC DNA]</scope>
    <source>
        <strain evidence="2">BazSymA</strain>
    </source>
</reference>
<dbReference type="Proteomes" id="UP000198988">
    <property type="component" value="Unassembled WGS sequence"/>
</dbReference>
<proteinExistence type="predicted"/>
<gene>
    <name evidence="1" type="ORF">BAZSYMA_ACONTIG22223_3</name>
</gene>